<proteinExistence type="predicted"/>
<reference evidence="1" key="1">
    <citation type="submission" date="2023-04" db="EMBL/GenBank/DDBJ databases">
        <title>Aspergillus oryzae NBRC 4228.</title>
        <authorList>
            <person name="Ichikawa N."/>
            <person name="Sato H."/>
            <person name="Tonouchi N."/>
        </authorList>
    </citation>
    <scope>NUCLEOTIDE SEQUENCE</scope>
    <source>
        <strain evidence="1">NBRC 4228</strain>
    </source>
</reference>
<dbReference type="AlphaFoldDB" id="A0AAN4YJR5"/>
<evidence type="ECO:0000313" key="2">
    <source>
        <dbReference type="Proteomes" id="UP001165205"/>
    </source>
</evidence>
<comment type="caution">
    <text evidence="1">The sequence shown here is derived from an EMBL/GenBank/DDBJ whole genome shotgun (WGS) entry which is preliminary data.</text>
</comment>
<accession>A0AAN4YJR5</accession>
<evidence type="ECO:0000313" key="1">
    <source>
        <dbReference type="EMBL" id="GMG28976.1"/>
    </source>
</evidence>
<name>A0AAN4YJR5_ASPOZ</name>
<dbReference type="Proteomes" id="UP001165205">
    <property type="component" value="Unassembled WGS sequence"/>
</dbReference>
<sequence>MYKIGNDDLDWANDTSADRALSTSSYKYYSKAPAYNSDNVATYLRPNVSDQRPKCKLGCRVGEQEGCAGPENFNH</sequence>
<dbReference type="EMBL" id="BSYA01000051">
    <property type="protein sequence ID" value="GMG28976.1"/>
    <property type="molecule type" value="Genomic_DNA"/>
</dbReference>
<gene>
    <name evidence="1" type="ORF">Aory04_000530000</name>
</gene>
<protein>
    <submittedName>
        <fullName evidence="1">Unnamed protein product</fullName>
    </submittedName>
</protein>
<organism evidence="1 2">
    <name type="scientific">Aspergillus oryzae</name>
    <name type="common">Yellow koji mold</name>
    <dbReference type="NCBI Taxonomy" id="5062"/>
    <lineage>
        <taxon>Eukaryota</taxon>
        <taxon>Fungi</taxon>
        <taxon>Dikarya</taxon>
        <taxon>Ascomycota</taxon>
        <taxon>Pezizomycotina</taxon>
        <taxon>Eurotiomycetes</taxon>
        <taxon>Eurotiomycetidae</taxon>
        <taxon>Eurotiales</taxon>
        <taxon>Aspergillaceae</taxon>
        <taxon>Aspergillus</taxon>
        <taxon>Aspergillus subgen. Circumdati</taxon>
    </lineage>
</organism>